<dbReference type="PROSITE" id="PS50066">
    <property type="entry name" value="MADS_BOX_2"/>
    <property type="match status" value="1"/>
</dbReference>
<evidence type="ECO:0000313" key="8">
    <source>
        <dbReference type="Proteomes" id="UP000245207"/>
    </source>
</evidence>
<keyword evidence="5" id="KW-0539">Nucleus</keyword>
<dbReference type="InterPro" id="IPR002100">
    <property type="entry name" value="TF_MADSbox"/>
</dbReference>
<evidence type="ECO:0000313" key="7">
    <source>
        <dbReference type="EMBL" id="PWA52517.1"/>
    </source>
</evidence>
<dbReference type="GO" id="GO:0000978">
    <property type="term" value="F:RNA polymerase II cis-regulatory region sequence-specific DNA binding"/>
    <property type="evidence" value="ECO:0007669"/>
    <property type="project" value="TreeGrafter"/>
</dbReference>
<dbReference type="Gene3D" id="3.40.1810.10">
    <property type="entry name" value="Transcription factor, MADS-box"/>
    <property type="match status" value="1"/>
</dbReference>
<organism evidence="7 8">
    <name type="scientific">Artemisia annua</name>
    <name type="common">Sweet wormwood</name>
    <dbReference type="NCBI Taxonomy" id="35608"/>
    <lineage>
        <taxon>Eukaryota</taxon>
        <taxon>Viridiplantae</taxon>
        <taxon>Streptophyta</taxon>
        <taxon>Embryophyta</taxon>
        <taxon>Tracheophyta</taxon>
        <taxon>Spermatophyta</taxon>
        <taxon>Magnoliopsida</taxon>
        <taxon>eudicotyledons</taxon>
        <taxon>Gunneridae</taxon>
        <taxon>Pentapetalae</taxon>
        <taxon>asterids</taxon>
        <taxon>campanulids</taxon>
        <taxon>Asterales</taxon>
        <taxon>Asteraceae</taxon>
        <taxon>Asteroideae</taxon>
        <taxon>Anthemideae</taxon>
        <taxon>Artemisiinae</taxon>
        <taxon>Artemisia</taxon>
    </lineage>
</organism>
<dbReference type="OrthoDB" id="1933443at2759"/>
<dbReference type="SUPFAM" id="SSF55455">
    <property type="entry name" value="SRF-like"/>
    <property type="match status" value="1"/>
</dbReference>
<keyword evidence="2" id="KW-0805">Transcription regulation</keyword>
<sequence>MGRVKIPIEPINGIKKRKITFIRRKEGMIKKARELSTLCDVNVSMIICSDHQKSPDIFPQDPVKLNDMIDAYKTKRVSDPGKIKSYGVCDFFTDRKNKIEDELVKAKKRNLQTKYPTPNMDNSSEEQLREFAYDLGIKIELLKLKKMLNFQNLGHQGFYYSKMPMYQNVFGNDQRMMQAVNPCLVMKSEDVNNCYDGANFNLKPEMMQQLEQPQLMNMQRLLVSCFDY</sequence>
<dbReference type="PANTHER" id="PTHR11945:SF554">
    <property type="entry name" value="AGAMOUS-LIKE MADS-BOX PROTEIN AGL82"/>
    <property type="match status" value="1"/>
</dbReference>
<evidence type="ECO:0000256" key="1">
    <source>
        <dbReference type="ARBA" id="ARBA00004123"/>
    </source>
</evidence>
<evidence type="ECO:0000259" key="6">
    <source>
        <dbReference type="PROSITE" id="PS50066"/>
    </source>
</evidence>
<dbReference type="CDD" id="cd00120">
    <property type="entry name" value="MADS"/>
    <property type="match status" value="1"/>
</dbReference>
<dbReference type="SMART" id="SM00432">
    <property type="entry name" value="MADS"/>
    <property type="match status" value="1"/>
</dbReference>
<evidence type="ECO:0000256" key="4">
    <source>
        <dbReference type="ARBA" id="ARBA00023163"/>
    </source>
</evidence>
<keyword evidence="4" id="KW-0804">Transcription</keyword>
<feature type="domain" description="MADS-box" evidence="6">
    <location>
        <begin position="1"/>
        <end position="53"/>
    </location>
</feature>
<reference evidence="7 8" key="1">
    <citation type="journal article" date="2018" name="Mol. Plant">
        <title>The genome of Artemisia annua provides insight into the evolution of Asteraceae family and artemisinin biosynthesis.</title>
        <authorList>
            <person name="Shen Q."/>
            <person name="Zhang L."/>
            <person name="Liao Z."/>
            <person name="Wang S."/>
            <person name="Yan T."/>
            <person name="Shi P."/>
            <person name="Liu M."/>
            <person name="Fu X."/>
            <person name="Pan Q."/>
            <person name="Wang Y."/>
            <person name="Lv Z."/>
            <person name="Lu X."/>
            <person name="Zhang F."/>
            <person name="Jiang W."/>
            <person name="Ma Y."/>
            <person name="Chen M."/>
            <person name="Hao X."/>
            <person name="Li L."/>
            <person name="Tang Y."/>
            <person name="Lv G."/>
            <person name="Zhou Y."/>
            <person name="Sun X."/>
            <person name="Brodelius P.E."/>
            <person name="Rose J.K.C."/>
            <person name="Tang K."/>
        </authorList>
    </citation>
    <scope>NUCLEOTIDE SEQUENCE [LARGE SCALE GENOMIC DNA]</scope>
    <source>
        <strain evidence="8">cv. Huhao1</strain>
        <tissue evidence="7">Leaf</tissue>
    </source>
</reference>
<evidence type="ECO:0000256" key="5">
    <source>
        <dbReference type="ARBA" id="ARBA00023242"/>
    </source>
</evidence>
<dbReference type="AlphaFoldDB" id="A0A2U1LU54"/>
<dbReference type="GO" id="GO:0005634">
    <property type="term" value="C:nucleus"/>
    <property type="evidence" value="ECO:0007669"/>
    <property type="project" value="UniProtKB-SubCell"/>
</dbReference>
<evidence type="ECO:0000256" key="3">
    <source>
        <dbReference type="ARBA" id="ARBA00023125"/>
    </source>
</evidence>
<protein>
    <submittedName>
        <fullName evidence="7">Transcription factor, MADS-box</fullName>
    </submittedName>
</protein>
<dbReference type="GO" id="GO:0046983">
    <property type="term" value="F:protein dimerization activity"/>
    <property type="evidence" value="ECO:0007669"/>
    <property type="project" value="InterPro"/>
</dbReference>
<dbReference type="PRINTS" id="PR00404">
    <property type="entry name" value="MADSDOMAIN"/>
</dbReference>
<evidence type="ECO:0000256" key="2">
    <source>
        <dbReference type="ARBA" id="ARBA00023015"/>
    </source>
</evidence>
<comment type="subcellular location">
    <subcellularLocation>
        <location evidence="1">Nucleus</location>
    </subcellularLocation>
</comment>
<dbReference type="EMBL" id="PKPP01007765">
    <property type="protein sequence ID" value="PWA52517.1"/>
    <property type="molecule type" value="Genomic_DNA"/>
</dbReference>
<comment type="caution">
    <text evidence="7">The sequence shown here is derived from an EMBL/GenBank/DDBJ whole genome shotgun (WGS) entry which is preliminary data.</text>
</comment>
<gene>
    <name evidence="7" type="ORF">CTI12_AA455600</name>
</gene>
<dbReference type="InterPro" id="IPR036879">
    <property type="entry name" value="TF_MADSbox_sf"/>
</dbReference>
<dbReference type="STRING" id="35608.A0A2U1LU54"/>
<proteinExistence type="predicted"/>
<name>A0A2U1LU54_ARTAN</name>
<keyword evidence="8" id="KW-1185">Reference proteome</keyword>
<dbReference type="PANTHER" id="PTHR11945">
    <property type="entry name" value="MADS BOX PROTEIN"/>
    <property type="match status" value="1"/>
</dbReference>
<dbReference type="Pfam" id="PF00319">
    <property type="entry name" value="SRF-TF"/>
    <property type="match status" value="1"/>
</dbReference>
<accession>A0A2U1LU54</accession>
<keyword evidence="3" id="KW-0238">DNA-binding</keyword>
<dbReference type="Proteomes" id="UP000245207">
    <property type="component" value="Unassembled WGS sequence"/>
</dbReference>
<dbReference type="GO" id="GO:0000981">
    <property type="term" value="F:DNA-binding transcription factor activity, RNA polymerase II-specific"/>
    <property type="evidence" value="ECO:0007669"/>
    <property type="project" value="TreeGrafter"/>
</dbReference>